<name>A0A9P4PVQ9_9PLEO</name>
<dbReference type="EMBL" id="MU001493">
    <property type="protein sequence ID" value="KAF2451112.1"/>
    <property type="molecule type" value="Genomic_DNA"/>
</dbReference>
<dbReference type="InterPro" id="IPR036291">
    <property type="entry name" value="NAD(P)-bd_dom_sf"/>
</dbReference>
<organism evidence="1 2">
    <name type="scientific">Karstenula rhodostoma CBS 690.94</name>
    <dbReference type="NCBI Taxonomy" id="1392251"/>
    <lineage>
        <taxon>Eukaryota</taxon>
        <taxon>Fungi</taxon>
        <taxon>Dikarya</taxon>
        <taxon>Ascomycota</taxon>
        <taxon>Pezizomycotina</taxon>
        <taxon>Dothideomycetes</taxon>
        <taxon>Pleosporomycetidae</taxon>
        <taxon>Pleosporales</taxon>
        <taxon>Massarineae</taxon>
        <taxon>Didymosphaeriaceae</taxon>
        <taxon>Karstenula</taxon>
    </lineage>
</organism>
<gene>
    <name evidence="1" type="ORF">P171DRAFT_480148</name>
</gene>
<dbReference type="OrthoDB" id="1274115at2759"/>
<sequence length="61" mass="6656">MPPRVFLITGTSTGFGDLKTGGVIRVPSFSIYCASKWVVEGFTETVSKEVKPEWSNSTDVD</sequence>
<proteinExistence type="predicted"/>
<dbReference type="SUPFAM" id="SSF51735">
    <property type="entry name" value="NAD(P)-binding Rossmann-fold domains"/>
    <property type="match status" value="1"/>
</dbReference>
<accession>A0A9P4PVQ9</accession>
<evidence type="ECO:0000313" key="1">
    <source>
        <dbReference type="EMBL" id="KAF2451112.1"/>
    </source>
</evidence>
<comment type="caution">
    <text evidence="1">The sequence shown here is derived from an EMBL/GenBank/DDBJ whole genome shotgun (WGS) entry which is preliminary data.</text>
</comment>
<reference evidence="1" key="1">
    <citation type="journal article" date="2020" name="Stud. Mycol.">
        <title>101 Dothideomycetes genomes: a test case for predicting lifestyles and emergence of pathogens.</title>
        <authorList>
            <person name="Haridas S."/>
            <person name="Albert R."/>
            <person name="Binder M."/>
            <person name="Bloem J."/>
            <person name="Labutti K."/>
            <person name="Salamov A."/>
            <person name="Andreopoulos B."/>
            <person name="Baker S."/>
            <person name="Barry K."/>
            <person name="Bills G."/>
            <person name="Bluhm B."/>
            <person name="Cannon C."/>
            <person name="Castanera R."/>
            <person name="Culley D."/>
            <person name="Daum C."/>
            <person name="Ezra D."/>
            <person name="Gonzalez J."/>
            <person name="Henrissat B."/>
            <person name="Kuo A."/>
            <person name="Liang C."/>
            <person name="Lipzen A."/>
            <person name="Lutzoni F."/>
            <person name="Magnuson J."/>
            <person name="Mondo S."/>
            <person name="Nolan M."/>
            <person name="Ohm R."/>
            <person name="Pangilinan J."/>
            <person name="Park H.-J."/>
            <person name="Ramirez L."/>
            <person name="Alfaro M."/>
            <person name="Sun H."/>
            <person name="Tritt A."/>
            <person name="Yoshinaga Y."/>
            <person name="Zwiers L.-H."/>
            <person name="Turgeon B."/>
            <person name="Goodwin S."/>
            <person name="Spatafora J."/>
            <person name="Crous P."/>
            <person name="Grigoriev I."/>
        </authorList>
    </citation>
    <scope>NUCLEOTIDE SEQUENCE</scope>
    <source>
        <strain evidence="1">CBS 690.94</strain>
    </source>
</reference>
<dbReference type="Proteomes" id="UP000799764">
    <property type="component" value="Unassembled WGS sequence"/>
</dbReference>
<evidence type="ECO:0000313" key="2">
    <source>
        <dbReference type="Proteomes" id="UP000799764"/>
    </source>
</evidence>
<protein>
    <submittedName>
        <fullName evidence="1">Uncharacterized protein</fullName>
    </submittedName>
</protein>
<keyword evidence="2" id="KW-1185">Reference proteome</keyword>
<dbReference type="AlphaFoldDB" id="A0A9P4PVQ9"/>